<name>A0A317V325_9EURO</name>
<comment type="caution">
    <text evidence="2">The sequence shown here is derived from an EMBL/GenBank/DDBJ whole genome shotgun (WGS) entry which is preliminary data.</text>
</comment>
<feature type="region of interest" description="Disordered" evidence="1">
    <location>
        <begin position="1"/>
        <end position="49"/>
    </location>
</feature>
<dbReference type="RefSeq" id="XP_025395384.1">
    <property type="nucleotide sequence ID" value="XM_025544228.1"/>
</dbReference>
<keyword evidence="3" id="KW-1185">Reference proteome</keyword>
<evidence type="ECO:0000313" key="3">
    <source>
        <dbReference type="Proteomes" id="UP000247233"/>
    </source>
</evidence>
<reference evidence="2 3" key="1">
    <citation type="submission" date="2016-12" db="EMBL/GenBank/DDBJ databases">
        <title>The genomes of Aspergillus section Nigri reveals drivers in fungal speciation.</title>
        <authorList>
            <consortium name="DOE Joint Genome Institute"/>
            <person name="Vesth T.C."/>
            <person name="Nybo J."/>
            <person name="Theobald S."/>
            <person name="Brandl J."/>
            <person name="Frisvad J.C."/>
            <person name="Nielsen K.F."/>
            <person name="Lyhne E.K."/>
            <person name="Kogle M.E."/>
            <person name="Kuo A."/>
            <person name="Riley R."/>
            <person name="Clum A."/>
            <person name="Nolan M."/>
            <person name="Lipzen A."/>
            <person name="Salamov A."/>
            <person name="Henrissat B."/>
            <person name="Wiebenga A."/>
            <person name="De Vries R.P."/>
            <person name="Grigoriev I.V."/>
            <person name="Mortensen U.H."/>
            <person name="Andersen M.R."/>
            <person name="Baker S.E."/>
        </authorList>
    </citation>
    <scope>NUCLEOTIDE SEQUENCE [LARGE SCALE GENOMIC DNA]</scope>
    <source>
        <strain evidence="2 3">CBS 117.55</strain>
    </source>
</reference>
<gene>
    <name evidence="2" type="ORF">BO70DRAFT_366041</name>
</gene>
<dbReference type="GeneID" id="37066465"/>
<dbReference type="AlphaFoldDB" id="A0A317V325"/>
<sequence length="101" mass="11210">MDPRAPPTNANAASQADRLRTGSAQPGPTGRGGKQAGESRAEQSRAPWERREYAGRGVNWFAGSLSPSVPPFSHSRILFRIWRTTYLFSFLLYVRSTTGRE</sequence>
<organism evidence="2 3">
    <name type="scientific">Aspergillus heteromorphus CBS 117.55</name>
    <dbReference type="NCBI Taxonomy" id="1448321"/>
    <lineage>
        <taxon>Eukaryota</taxon>
        <taxon>Fungi</taxon>
        <taxon>Dikarya</taxon>
        <taxon>Ascomycota</taxon>
        <taxon>Pezizomycotina</taxon>
        <taxon>Eurotiomycetes</taxon>
        <taxon>Eurotiomycetidae</taxon>
        <taxon>Eurotiales</taxon>
        <taxon>Aspergillaceae</taxon>
        <taxon>Aspergillus</taxon>
        <taxon>Aspergillus subgen. Circumdati</taxon>
    </lineage>
</organism>
<dbReference type="VEuPathDB" id="FungiDB:BO70DRAFT_366041"/>
<protein>
    <submittedName>
        <fullName evidence="2">Uncharacterized protein</fullName>
    </submittedName>
</protein>
<accession>A0A317V325</accession>
<dbReference type="EMBL" id="MSFL01000035">
    <property type="protein sequence ID" value="PWY68674.1"/>
    <property type="molecule type" value="Genomic_DNA"/>
</dbReference>
<evidence type="ECO:0000256" key="1">
    <source>
        <dbReference type="SAM" id="MobiDB-lite"/>
    </source>
</evidence>
<feature type="compositionally biased region" description="Basic and acidic residues" evidence="1">
    <location>
        <begin position="37"/>
        <end position="49"/>
    </location>
</feature>
<proteinExistence type="predicted"/>
<evidence type="ECO:0000313" key="2">
    <source>
        <dbReference type="EMBL" id="PWY68674.1"/>
    </source>
</evidence>
<dbReference type="Proteomes" id="UP000247233">
    <property type="component" value="Unassembled WGS sequence"/>
</dbReference>